<name>A0AAV4BSK0_9GAST</name>
<comment type="caution">
    <text evidence="1">The sequence shown here is derived from an EMBL/GenBank/DDBJ whole genome shotgun (WGS) entry which is preliminary data.</text>
</comment>
<proteinExistence type="predicted"/>
<gene>
    <name evidence="1" type="ORF">PoB_004855600</name>
</gene>
<dbReference type="AlphaFoldDB" id="A0AAV4BSK0"/>
<accession>A0AAV4BSK0</accession>
<dbReference type="EMBL" id="BLXT01005315">
    <property type="protein sequence ID" value="GFO22051.1"/>
    <property type="molecule type" value="Genomic_DNA"/>
</dbReference>
<keyword evidence="2" id="KW-1185">Reference proteome</keyword>
<evidence type="ECO:0000313" key="1">
    <source>
        <dbReference type="EMBL" id="GFO22051.1"/>
    </source>
</evidence>
<dbReference type="Proteomes" id="UP000735302">
    <property type="component" value="Unassembled WGS sequence"/>
</dbReference>
<reference evidence="1 2" key="1">
    <citation type="journal article" date="2021" name="Elife">
        <title>Chloroplast acquisition without the gene transfer in kleptoplastic sea slugs, Plakobranchus ocellatus.</title>
        <authorList>
            <person name="Maeda T."/>
            <person name="Takahashi S."/>
            <person name="Yoshida T."/>
            <person name="Shimamura S."/>
            <person name="Takaki Y."/>
            <person name="Nagai Y."/>
            <person name="Toyoda A."/>
            <person name="Suzuki Y."/>
            <person name="Arimoto A."/>
            <person name="Ishii H."/>
            <person name="Satoh N."/>
            <person name="Nishiyama T."/>
            <person name="Hasebe M."/>
            <person name="Maruyama T."/>
            <person name="Minagawa J."/>
            <person name="Obokata J."/>
            <person name="Shigenobu S."/>
        </authorList>
    </citation>
    <scope>NUCLEOTIDE SEQUENCE [LARGE SCALE GENOMIC DNA]</scope>
</reference>
<protein>
    <submittedName>
        <fullName evidence="1">Uncharacterized protein</fullName>
    </submittedName>
</protein>
<evidence type="ECO:0000313" key="2">
    <source>
        <dbReference type="Proteomes" id="UP000735302"/>
    </source>
</evidence>
<organism evidence="1 2">
    <name type="scientific">Plakobranchus ocellatus</name>
    <dbReference type="NCBI Taxonomy" id="259542"/>
    <lineage>
        <taxon>Eukaryota</taxon>
        <taxon>Metazoa</taxon>
        <taxon>Spiralia</taxon>
        <taxon>Lophotrochozoa</taxon>
        <taxon>Mollusca</taxon>
        <taxon>Gastropoda</taxon>
        <taxon>Heterobranchia</taxon>
        <taxon>Euthyneura</taxon>
        <taxon>Panpulmonata</taxon>
        <taxon>Sacoglossa</taxon>
        <taxon>Placobranchoidea</taxon>
        <taxon>Plakobranchidae</taxon>
        <taxon>Plakobranchus</taxon>
    </lineage>
</organism>
<sequence length="93" mass="10346">MPKSDPSPVMPPETDTNSFATFIPTLKSACGEDNQKISFPSSPSPEIPPSCLYHWVPDLTREYSRETEMAHLPPAHTSLSARRHELASIARVR</sequence>